<dbReference type="OrthoDB" id="9786188at2"/>
<dbReference type="PANTHER" id="PTHR30383">
    <property type="entry name" value="THIOESTERASE 1/PROTEASE 1/LYSOPHOSPHOLIPASE L1"/>
    <property type="match status" value="1"/>
</dbReference>
<dbReference type="AlphaFoldDB" id="A0A3N5YNE4"/>
<dbReference type="SUPFAM" id="SSF52266">
    <property type="entry name" value="SGNH hydrolase"/>
    <property type="match status" value="1"/>
</dbReference>
<feature type="domain" description="SGNH hydrolase-type esterase" evidence="2">
    <location>
        <begin position="44"/>
        <end position="202"/>
    </location>
</feature>
<protein>
    <submittedName>
        <fullName evidence="3">Arylesterase</fullName>
    </submittedName>
</protein>
<name>A0A3N5YNE4_9ALTE</name>
<evidence type="ECO:0000313" key="4">
    <source>
        <dbReference type="Proteomes" id="UP000275281"/>
    </source>
</evidence>
<organism evidence="3 4">
    <name type="scientific">Alteromonas sediminis</name>
    <dbReference type="NCBI Taxonomy" id="2259342"/>
    <lineage>
        <taxon>Bacteria</taxon>
        <taxon>Pseudomonadati</taxon>
        <taxon>Pseudomonadota</taxon>
        <taxon>Gammaproteobacteria</taxon>
        <taxon>Alteromonadales</taxon>
        <taxon>Alteromonadaceae</taxon>
        <taxon>Alteromonas/Salinimonas group</taxon>
        <taxon>Alteromonas</taxon>
    </lineage>
</organism>
<evidence type="ECO:0000313" key="3">
    <source>
        <dbReference type="EMBL" id="RPJ67101.1"/>
    </source>
</evidence>
<reference evidence="3 4" key="1">
    <citation type="submission" date="2018-11" db="EMBL/GenBank/DDBJ databases">
        <authorList>
            <person name="Ye M.-Q."/>
            <person name="Du Z.-J."/>
        </authorList>
    </citation>
    <scope>NUCLEOTIDE SEQUENCE [LARGE SCALE GENOMIC DNA]</scope>
    <source>
        <strain evidence="3 4">U0105</strain>
    </source>
</reference>
<gene>
    <name evidence="3" type="ORF">DRW07_06050</name>
</gene>
<feature type="signal peptide" evidence="1">
    <location>
        <begin position="1"/>
        <end position="25"/>
    </location>
</feature>
<dbReference type="EMBL" id="RPOK01000002">
    <property type="protein sequence ID" value="RPJ67101.1"/>
    <property type="molecule type" value="Genomic_DNA"/>
</dbReference>
<feature type="chain" id="PRO_5017966060" evidence="1">
    <location>
        <begin position="26"/>
        <end position="222"/>
    </location>
</feature>
<dbReference type="GO" id="GO:0004622">
    <property type="term" value="F:phosphatidylcholine lysophospholipase activity"/>
    <property type="evidence" value="ECO:0007669"/>
    <property type="project" value="TreeGrafter"/>
</dbReference>
<proteinExistence type="predicted"/>
<dbReference type="PANTHER" id="PTHR30383:SF24">
    <property type="entry name" value="THIOESTERASE 1_PROTEASE 1_LYSOPHOSPHOLIPASE L1"/>
    <property type="match status" value="1"/>
</dbReference>
<evidence type="ECO:0000256" key="1">
    <source>
        <dbReference type="SAM" id="SignalP"/>
    </source>
</evidence>
<dbReference type="CDD" id="cd01822">
    <property type="entry name" value="Lysophospholipase_L1_like"/>
    <property type="match status" value="1"/>
</dbReference>
<evidence type="ECO:0000259" key="2">
    <source>
        <dbReference type="Pfam" id="PF13472"/>
    </source>
</evidence>
<keyword evidence="4" id="KW-1185">Reference proteome</keyword>
<dbReference type="Proteomes" id="UP000275281">
    <property type="component" value="Unassembled WGS sequence"/>
</dbReference>
<sequence length="222" mass="24367">MLSHLKAYFAAISLCLLLIPSTALSDQASTPNQALKKSNKSLLVLGDSLSAAYELLESEGWVNLLANQWHEGEHGIEVINAAISGYTTTGGLERLPRLLEQNQPTHVLIELGGNDGLQGLSIKTMKQNLRKMIELSQAAGANVILQDMEIPTNYGARYTRMFGQAYDDLASEYDIPLIPFFLSEIALDKTLMMSDGIHPNKQAQPLIADIMFEQLTPLILAK</sequence>
<comment type="caution">
    <text evidence="3">The sequence shown here is derived from an EMBL/GenBank/DDBJ whole genome shotgun (WGS) entry which is preliminary data.</text>
</comment>
<dbReference type="Pfam" id="PF13472">
    <property type="entry name" value="Lipase_GDSL_2"/>
    <property type="match status" value="1"/>
</dbReference>
<accession>A0A3N5YNE4</accession>
<dbReference type="InterPro" id="IPR013830">
    <property type="entry name" value="SGNH_hydro"/>
</dbReference>
<dbReference type="InterPro" id="IPR051532">
    <property type="entry name" value="Ester_Hydrolysis_Enzymes"/>
</dbReference>
<dbReference type="Gene3D" id="3.40.50.1110">
    <property type="entry name" value="SGNH hydrolase"/>
    <property type="match status" value="1"/>
</dbReference>
<dbReference type="RefSeq" id="WP_124027006.1">
    <property type="nucleotide sequence ID" value="NZ_JBHRSN010000015.1"/>
</dbReference>
<dbReference type="InterPro" id="IPR036514">
    <property type="entry name" value="SGNH_hydro_sf"/>
</dbReference>
<keyword evidence="1" id="KW-0732">Signal</keyword>